<dbReference type="Pfam" id="PF00296">
    <property type="entry name" value="Bac_luciferase"/>
    <property type="match status" value="1"/>
</dbReference>
<evidence type="ECO:0000313" key="4">
    <source>
        <dbReference type="Proteomes" id="UP000313645"/>
    </source>
</evidence>
<dbReference type="Proteomes" id="UP000313645">
    <property type="component" value="Unassembled WGS sequence"/>
</dbReference>
<comment type="similarity">
    <text evidence="1">To bacterial alkanal monooxygenase alpha and beta chains.</text>
</comment>
<proteinExistence type="predicted"/>
<dbReference type="RefSeq" id="WP_131481600.1">
    <property type="nucleotide sequence ID" value="NZ_SJDL01000013.1"/>
</dbReference>
<protein>
    <submittedName>
        <fullName evidence="3">LLM class flavin-dependent oxidoreductase</fullName>
    </submittedName>
</protein>
<dbReference type="PANTHER" id="PTHR30137:SF6">
    <property type="entry name" value="LUCIFERASE-LIKE MONOOXYGENASE"/>
    <property type="match status" value="1"/>
</dbReference>
<accession>A0ABY1ZKG6</accession>
<dbReference type="InterPro" id="IPR011251">
    <property type="entry name" value="Luciferase-like_dom"/>
</dbReference>
<dbReference type="InterPro" id="IPR050766">
    <property type="entry name" value="Bact_Lucif_Oxidored"/>
</dbReference>
<dbReference type="PANTHER" id="PTHR30137">
    <property type="entry name" value="LUCIFERASE-LIKE MONOOXYGENASE"/>
    <property type="match status" value="1"/>
</dbReference>
<dbReference type="CDD" id="cd00347">
    <property type="entry name" value="Flavin_utilizing_monoxygenases"/>
    <property type="match status" value="2"/>
</dbReference>
<evidence type="ECO:0000256" key="1">
    <source>
        <dbReference type="ARBA" id="ARBA00007789"/>
    </source>
</evidence>
<gene>
    <name evidence="3" type="ORF">EZI54_10160</name>
</gene>
<name>A0ABY1ZKG6_9GAMM</name>
<dbReference type="NCBIfam" id="TIGR03558">
    <property type="entry name" value="oxido_grp_1"/>
    <property type="match status" value="1"/>
</dbReference>
<dbReference type="InterPro" id="IPR036661">
    <property type="entry name" value="Luciferase-like_sf"/>
</dbReference>
<dbReference type="InterPro" id="IPR019949">
    <property type="entry name" value="CmoO-like"/>
</dbReference>
<evidence type="ECO:0000259" key="2">
    <source>
        <dbReference type="Pfam" id="PF00296"/>
    </source>
</evidence>
<dbReference type="SUPFAM" id="SSF51679">
    <property type="entry name" value="Bacterial luciferase-like"/>
    <property type="match status" value="1"/>
</dbReference>
<evidence type="ECO:0000313" key="3">
    <source>
        <dbReference type="EMBL" id="TBW56002.1"/>
    </source>
</evidence>
<comment type="caution">
    <text evidence="3">The sequence shown here is derived from an EMBL/GenBank/DDBJ whole genome shotgun (WGS) entry which is preliminary data.</text>
</comment>
<dbReference type="EMBL" id="SJDL01000013">
    <property type="protein sequence ID" value="TBW56002.1"/>
    <property type="molecule type" value="Genomic_DNA"/>
</dbReference>
<organism evidence="3 4">
    <name type="scientific">Marinobacter halodurans</name>
    <dbReference type="NCBI Taxonomy" id="2528979"/>
    <lineage>
        <taxon>Bacteria</taxon>
        <taxon>Pseudomonadati</taxon>
        <taxon>Pseudomonadota</taxon>
        <taxon>Gammaproteobacteria</taxon>
        <taxon>Pseudomonadales</taxon>
        <taxon>Marinobacteraceae</taxon>
        <taxon>Marinobacter</taxon>
    </lineage>
</organism>
<dbReference type="Gene3D" id="3.20.20.30">
    <property type="entry name" value="Luciferase-like domain"/>
    <property type="match status" value="1"/>
</dbReference>
<feature type="domain" description="Luciferase-like" evidence="2">
    <location>
        <begin position="4"/>
        <end position="301"/>
    </location>
</feature>
<keyword evidence="4" id="KW-1185">Reference proteome</keyword>
<sequence>MRAFSVLDLSPITVGSDAGRALRNSRDLARQAERQGYRRFWMAEHHNMTGIASAATAVALGFVAEGTSTIRIAAGGVMLPNHAPLVVAEQFGTLASLYPDRVDLGLGRAPGTDGATMMALRRDQVDGANQFPRDVQELLHYFQPEQPGQKVRAVPGMGLDVPVWLLGSSLYSAQLAAALGLPFAFASHFAPDMLGDALRVYRERFEPSQYLDAPYAAAGFNVFAGDTDDDGRRLMTSMEQQFIALRRGTPGPLKPPVDDPEQVGSVFERRQVANALAESAAGSPATVAAGLEAFVARTGVDEVIVTGQIYDHAARVKSFAIAADALRSMCAQERS</sequence>
<reference evidence="3 4" key="1">
    <citation type="submission" date="2019-02" db="EMBL/GenBank/DDBJ databases">
        <title>Marinobacter halodurans sp. nov., a marine bacterium isolated from sea tidal flat.</title>
        <authorList>
            <person name="Yoo Y."/>
            <person name="Lee D.W."/>
            <person name="Kim B.S."/>
            <person name="Kim J.-J."/>
        </authorList>
    </citation>
    <scope>NUCLEOTIDE SEQUENCE [LARGE SCALE GENOMIC DNA]</scope>
    <source>
        <strain evidence="3 4">YJ-S3-2</strain>
    </source>
</reference>